<feature type="binding site" evidence="6">
    <location>
        <position position="102"/>
    </location>
    <ligand>
        <name>FMN</name>
        <dbReference type="ChEBI" id="CHEBI:58210"/>
    </ligand>
</feature>
<protein>
    <submittedName>
        <fullName evidence="8">NtaA/DmoA family FMN-dependent monooxygenase</fullName>
        <ecNumber evidence="8">1.14.-.-</ecNumber>
    </submittedName>
</protein>
<dbReference type="Pfam" id="PF00296">
    <property type="entry name" value="Bac_luciferase"/>
    <property type="match status" value="1"/>
</dbReference>
<comment type="similarity">
    <text evidence="5">Belongs to the NtaA/SnaA/DszA monooxygenase family.</text>
</comment>
<keyword evidence="3 8" id="KW-0560">Oxidoreductase</keyword>
<feature type="binding site" evidence="6">
    <location>
        <position position="153"/>
    </location>
    <ligand>
        <name>FMN</name>
        <dbReference type="ChEBI" id="CHEBI:58210"/>
    </ligand>
</feature>
<feature type="domain" description="Luciferase-like" evidence="7">
    <location>
        <begin position="23"/>
        <end position="386"/>
    </location>
</feature>
<dbReference type="GO" id="GO:0016705">
    <property type="term" value="F:oxidoreductase activity, acting on paired donors, with incorporation or reduction of molecular oxygen"/>
    <property type="evidence" value="ECO:0007669"/>
    <property type="project" value="InterPro"/>
</dbReference>
<dbReference type="NCBIfam" id="TIGR03860">
    <property type="entry name" value="FMN_nitrolo"/>
    <property type="match status" value="1"/>
</dbReference>
<reference evidence="8" key="1">
    <citation type="submission" date="2024-05" db="EMBL/GenBank/DDBJ databases">
        <title>Herbiconiux sp. A18JL235.</title>
        <authorList>
            <person name="Zhang G."/>
        </authorList>
    </citation>
    <scope>NUCLEOTIDE SEQUENCE</scope>
    <source>
        <strain evidence="8">A18JL235</strain>
    </source>
</reference>
<organism evidence="8">
    <name type="scientific">Herbiconiux sp. A18JL235</name>
    <dbReference type="NCBI Taxonomy" id="3152363"/>
    <lineage>
        <taxon>Bacteria</taxon>
        <taxon>Bacillati</taxon>
        <taxon>Actinomycetota</taxon>
        <taxon>Actinomycetes</taxon>
        <taxon>Micrococcales</taxon>
        <taxon>Microbacteriaceae</taxon>
        <taxon>Herbiconiux</taxon>
    </lineage>
</organism>
<dbReference type="EC" id="1.14.-.-" evidence="8"/>
<keyword evidence="2 6" id="KW-0288">FMN</keyword>
<evidence type="ECO:0000259" key="7">
    <source>
        <dbReference type="Pfam" id="PF00296"/>
    </source>
</evidence>
<dbReference type="InterPro" id="IPR016215">
    <property type="entry name" value="NTA_MOA"/>
</dbReference>
<sequence length="449" mass="49432">MKQIVLGAFEIVGPTFLSNAWSHPDSDTSAFTSLAYWQELARALDAGGFDFLFFAEALGYPMSAEGASEVALREGVQFPVLEPLSLITGLAATVDRLGFVVTTSTTAERPFTNARRFSTVDHLTAGRIGWNIVTSDNQEAMVKLLGEKGVTPHDERYRRADEFVDLSLKLWEGSWEDGALVMRKEDRELVDLDRLHEIEHHGEHFDLEGYYPVPPSPQRTPTLFQAGASARGKDFAATYAECVFIQERSIDKGAELVRELRARAASHGRDPGSLRLVNGLSVVVAPTEAEARRRREELTTAPSREAMGALFMGWSGVDLLSLDPDATLAEIRTEVGQSLLAQYQDPELTVGGVLDRLRETMGGYKVTGTPESVARQIEEIVVETDVDGFLVEHSVGGVATYRDFIDQVMPLLRDRGLLPDEPRRGTLREMLTGGTARLPADHPGARYTV</sequence>
<proteinExistence type="inferred from homology"/>
<dbReference type="InterPro" id="IPR011251">
    <property type="entry name" value="Luciferase-like_dom"/>
</dbReference>
<name>A0AB39BBV6_9MICO</name>
<dbReference type="AlphaFoldDB" id="A0AB39BBV6"/>
<evidence type="ECO:0000256" key="5">
    <source>
        <dbReference type="ARBA" id="ARBA00033748"/>
    </source>
</evidence>
<dbReference type="InterPro" id="IPR051260">
    <property type="entry name" value="Diverse_substr_monoxygenases"/>
</dbReference>
<dbReference type="InterPro" id="IPR036661">
    <property type="entry name" value="Luciferase-like_sf"/>
</dbReference>
<evidence type="ECO:0000256" key="6">
    <source>
        <dbReference type="PIRSR" id="PIRSR000337-1"/>
    </source>
</evidence>
<keyword evidence="1 6" id="KW-0285">Flavoprotein</keyword>
<keyword evidence="4 8" id="KW-0503">Monooxygenase</keyword>
<evidence type="ECO:0000313" key="8">
    <source>
        <dbReference type="EMBL" id="XDI03896.1"/>
    </source>
</evidence>
<dbReference type="Gene3D" id="3.20.20.30">
    <property type="entry name" value="Luciferase-like domain"/>
    <property type="match status" value="1"/>
</dbReference>
<feature type="binding site" evidence="6">
    <location>
        <position position="229"/>
    </location>
    <ligand>
        <name>FMN</name>
        <dbReference type="ChEBI" id="CHEBI:58210"/>
    </ligand>
</feature>
<evidence type="ECO:0000256" key="3">
    <source>
        <dbReference type="ARBA" id="ARBA00023002"/>
    </source>
</evidence>
<gene>
    <name evidence="8" type="ORF">ABFY20_11095</name>
</gene>
<dbReference type="PIRSF" id="PIRSF000337">
    <property type="entry name" value="NTA_MOA"/>
    <property type="match status" value="1"/>
</dbReference>
<evidence type="ECO:0000256" key="2">
    <source>
        <dbReference type="ARBA" id="ARBA00022643"/>
    </source>
</evidence>
<evidence type="ECO:0000256" key="4">
    <source>
        <dbReference type="ARBA" id="ARBA00023033"/>
    </source>
</evidence>
<evidence type="ECO:0000256" key="1">
    <source>
        <dbReference type="ARBA" id="ARBA00022630"/>
    </source>
</evidence>
<accession>A0AB39BBV6</accession>
<dbReference type="PANTHER" id="PTHR30011">
    <property type="entry name" value="ALKANESULFONATE MONOOXYGENASE-RELATED"/>
    <property type="match status" value="1"/>
</dbReference>
<dbReference type="EMBL" id="CP162511">
    <property type="protein sequence ID" value="XDI03896.1"/>
    <property type="molecule type" value="Genomic_DNA"/>
</dbReference>
<dbReference type="GO" id="GO:0004497">
    <property type="term" value="F:monooxygenase activity"/>
    <property type="evidence" value="ECO:0007669"/>
    <property type="project" value="UniProtKB-KW"/>
</dbReference>
<feature type="binding site" evidence="6">
    <location>
        <position position="157"/>
    </location>
    <ligand>
        <name>FMN</name>
        <dbReference type="ChEBI" id="CHEBI:58210"/>
    </ligand>
</feature>
<dbReference type="RefSeq" id="WP_368496315.1">
    <property type="nucleotide sequence ID" value="NZ_CP162511.1"/>
</dbReference>
<dbReference type="SUPFAM" id="SSF51679">
    <property type="entry name" value="Bacterial luciferase-like"/>
    <property type="match status" value="1"/>
</dbReference>
<dbReference type="PANTHER" id="PTHR30011:SF16">
    <property type="entry name" value="C2H2 FINGER DOMAIN TRANSCRIPTION FACTOR (EUROFUNG)-RELATED"/>
    <property type="match status" value="1"/>
</dbReference>